<reference evidence="18" key="1">
    <citation type="journal article" date="2018" name="J. ISSAAS">
        <title>The contribution of mitochondrial metagenomics to large-scale data mining and phylogenetic analysis of Coleoptera.</title>
        <authorList>
            <person name="Miller K."/>
            <person name="Linard B."/>
            <person name="Motyka M."/>
            <person name="Bocek M."/>
            <person name="Vogler A.P."/>
        </authorList>
    </citation>
    <scope>NUCLEOTIDE SEQUENCE</scope>
</reference>
<feature type="transmembrane region" description="Helical" evidence="17">
    <location>
        <begin position="20"/>
        <end position="44"/>
    </location>
</feature>
<comment type="function">
    <text evidence="17">Core subunit of the mitochondrial membrane respiratory chain NADH dehydrogenase (Complex I) which catalyzes electron transfer from NADH through the respiratory chain, using ubiquinone as an electron acceptor.</text>
</comment>
<keyword evidence="15 17" id="KW-0472">Membrane</keyword>
<dbReference type="InterPro" id="IPR039428">
    <property type="entry name" value="NUOK/Mnh_C1-like"/>
</dbReference>
<keyword evidence="9 17" id="KW-1278">Translocase</keyword>
<evidence type="ECO:0000256" key="12">
    <source>
        <dbReference type="ARBA" id="ARBA00023027"/>
    </source>
</evidence>
<comment type="catalytic activity">
    <reaction evidence="16 17">
        <text>a ubiquinone + NADH + 5 H(+)(in) = a ubiquinol + NAD(+) + 4 H(+)(out)</text>
        <dbReference type="Rhea" id="RHEA:29091"/>
        <dbReference type="Rhea" id="RHEA-COMP:9565"/>
        <dbReference type="Rhea" id="RHEA-COMP:9566"/>
        <dbReference type="ChEBI" id="CHEBI:15378"/>
        <dbReference type="ChEBI" id="CHEBI:16389"/>
        <dbReference type="ChEBI" id="CHEBI:17976"/>
        <dbReference type="ChEBI" id="CHEBI:57540"/>
        <dbReference type="ChEBI" id="CHEBI:57945"/>
        <dbReference type="EC" id="7.1.1.2"/>
    </reaction>
</comment>
<dbReference type="EC" id="7.1.1.2" evidence="4 17"/>
<evidence type="ECO:0000256" key="9">
    <source>
        <dbReference type="ARBA" id="ARBA00022967"/>
    </source>
</evidence>
<comment type="subcellular location">
    <subcellularLocation>
        <location evidence="17">Mitochondrion inner membrane</location>
        <topology evidence="17">Multi-pass membrane protein</topology>
    </subcellularLocation>
    <subcellularLocation>
        <location evidence="2">Mitochondrion membrane</location>
        <topology evidence="2">Multi-pass membrane protein</topology>
    </subcellularLocation>
</comment>
<evidence type="ECO:0000256" key="15">
    <source>
        <dbReference type="ARBA" id="ARBA00023136"/>
    </source>
</evidence>
<evidence type="ECO:0000256" key="7">
    <source>
        <dbReference type="ARBA" id="ARBA00022660"/>
    </source>
</evidence>
<evidence type="ECO:0000313" key="18">
    <source>
        <dbReference type="EMBL" id="AXS65316.1"/>
    </source>
</evidence>
<evidence type="ECO:0000256" key="4">
    <source>
        <dbReference type="ARBA" id="ARBA00012944"/>
    </source>
</evidence>
<name>A0A346RGW9_9COLE</name>
<evidence type="ECO:0000256" key="6">
    <source>
        <dbReference type="ARBA" id="ARBA00022448"/>
    </source>
</evidence>
<dbReference type="GO" id="GO:0042773">
    <property type="term" value="P:ATP synthesis coupled electron transport"/>
    <property type="evidence" value="ECO:0007669"/>
    <property type="project" value="UniProtKB-UniRule"/>
</dbReference>
<keyword evidence="11 17" id="KW-1133">Transmembrane helix</keyword>
<evidence type="ECO:0000256" key="16">
    <source>
        <dbReference type="ARBA" id="ARBA00049551"/>
    </source>
</evidence>
<proteinExistence type="inferred from homology"/>
<keyword evidence="7 17" id="KW-0679">Respiratory chain</keyword>
<dbReference type="EMBL" id="MG193386">
    <property type="protein sequence ID" value="AXS65316.1"/>
    <property type="molecule type" value="Genomic_DNA"/>
</dbReference>
<dbReference type="PANTHER" id="PTHR11434">
    <property type="entry name" value="NADH-UBIQUINONE OXIDOREDUCTASE SUBUNIT ND4L"/>
    <property type="match status" value="1"/>
</dbReference>
<dbReference type="GO" id="GO:0030964">
    <property type="term" value="C:NADH dehydrogenase complex"/>
    <property type="evidence" value="ECO:0007669"/>
    <property type="project" value="TreeGrafter"/>
</dbReference>
<dbReference type="InterPro" id="IPR001133">
    <property type="entry name" value="NADH_UbQ_OxRdtase_chain4L/K"/>
</dbReference>
<sequence>MSLIFFSGLVSFSLKRKYLLLMLLSLEFMILSLFFMFVIVLNFFDSEIYFSMIFVSMAVCEGSLGLAVLVSMVRTHGSDNFQSFSVLW</sequence>
<accession>A0A346RGW9</accession>
<evidence type="ECO:0000256" key="8">
    <source>
        <dbReference type="ARBA" id="ARBA00022692"/>
    </source>
</evidence>
<dbReference type="GO" id="GO:0008137">
    <property type="term" value="F:NADH dehydrogenase (ubiquinone) activity"/>
    <property type="evidence" value="ECO:0007669"/>
    <property type="project" value="UniProtKB-EC"/>
</dbReference>
<evidence type="ECO:0000256" key="13">
    <source>
        <dbReference type="ARBA" id="ARBA00023075"/>
    </source>
</evidence>
<keyword evidence="6 17" id="KW-0813">Transport</keyword>
<keyword evidence="13 17" id="KW-0830">Ubiquinone</keyword>
<keyword evidence="12 17" id="KW-0520">NAD</keyword>
<protein>
    <recommendedName>
        <fullName evidence="5 17">NADH-ubiquinone oxidoreductase chain 4L</fullName>
        <ecNumber evidence="4 17">7.1.1.2</ecNumber>
    </recommendedName>
</protein>
<dbReference type="Pfam" id="PF00420">
    <property type="entry name" value="Oxidored_q2"/>
    <property type="match status" value="1"/>
</dbReference>
<dbReference type="Gene3D" id="1.10.287.3510">
    <property type="match status" value="1"/>
</dbReference>
<comment type="function">
    <text evidence="1">Core subunit of the mitochondrial membrane respiratory chain NADH dehydrogenase (Complex I) that is believed to belong to the minimal assembly required for catalysis. Complex I functions in the transfer of electrons from NADH to the respiratory chain. The immediate electron acceptor for the enzyme is believed to be ubiquinone.</text>
</comment>
<keyword evidence="17" id="KW-0999">Mitochondrion inner membrane</keyword>
<evidence type="ECO:0000256" key="10">
    <source>
        <dbReference type="ARBA" id="ARBA00022982"/>
    </source>
</evidence>
<feature type="transmembrane region" description="Helical" evidence="17">
    <location>
        <begin position="50"/>
        <end position="73"/>
    </location>
</feature>
<evidence type="ECO:0000256" key="14">
    <source>
        <dbReference type="ARBA" id="ARBA00023128"/>
    </source>
</evidence>
<evidence type="ECO:0000256" key="11">
    <source>
        <dbReference type="ARBA" id="ARBA00022989"/>
    </source>
</evidence>
<keyword evidence="8 17" id="KW-0812">Transmembrane</keyword>
<keyword evidence="14 17" id="KW-0496">Mitochondrion</keyword>
<comment type="similarity">
    <text evidence="3 17">Belongs to the complex I subunit 4L family.</text>
</comment>
<evidence type="ECO:0000256" key="5">
    <source>
        <dbReference type="ARBA" id="ARBA00016612"/>
    </source>
</evidence>
<evidence type="ECO:0000256" key="1">
    <source>
        <dbReference type="ARBA" id="ARBA00003257"/>
    </source>
</evidence>
<geneLocation type="mitochondrion" evidence="18"/>
<evidence type="ECO:0000256" key="17">
    <source>
        <dbReference type="RuleBase" id="RU004419"/>
    </source>
</evidence>
<keyword evidence="10 17" id="KW-0249">Electron transport</keyword>
<dbReference type="AlphaFoldDB" id="A0A346RGW9"/>
<dbReference type="GO" id="GO:0005743">
    <property type="term" value="C:mitochondrial inner membrane"/>
    <property type="evidence" value="ECO:0007669"/>
    <property type="project" value="UniProtKB-SubCell"/>
</dbReference>
<evidence type="ECO:0000256" key="3">
    <source>
        <dbReference type="ARBA" id="ARBA00010519"/>
    </source>
</evidence>
<dbReference type="PANTHER" id="PTHR11434:SF0">
    <property type="entry name" value="NADH-UBIQUINONE OXIDOREDUCTASE CHAIN 4L"/>
    <property type="match status" value="1"/>
</dbReference>
<evidence type="ECO:0000256" key="2">
    <source>
        <dbReference type="ARBA" id="ARBA00004225"/>
    </source>
</evidence>
<organism evidence="18">
    <name type="scientific">Bostrichoidea sp. 7 KM-2017</name>
    <dbReference type="NCBI Taxonomy" id="2219281"/>
    <lineage>
        <taxon>Eukaryota</taxon>
        <taxon>Metazoa</taxon>
        <taxon>Ecdysozoa</taxon>
        <taxon>Arthropoda</taxon>
        <taxon>Hexapoda</taxon>
        <taxon>Insecta</taxon>
        <taxon>Pterygota</taxon>
        <taxon>Neoptera</taxon>
        <taxon>Endopterygota</taxon>
        <taxon>Coleoptera</taxon>
        <taxon>Polyphaga</taxon>
        <taxon>Bostrichiformia</taxon>
    </lineage>
</organism>
<gene>
    <name evidence="18" type="primary">nad4l</name>
</gene>
<dbReference type="GO" id="GO:0016651">
    <property type="term" value="F:oxidoreductase activity, acting on NAD(P)H"/>
    <property type="evidence" value="ECO:0007669"/>
    <property type="project" value="InterPro"/>
</dbReference>